<sequence length="74" mass="8636">MEFPFEIGRIFPGKITVVDTKDSSLKIYDLESEYDDNPVNNSDWIYYTSGNVSLDMQVKWKREQLEIIIDSLGQ</sequence>
<dbReference type="EMBL" id="KK121934">
    <property type="protein sequence ID" value="KFM81564.1"/>
    <property type="molecule type" value="Genomic_DNA"/>
</dbReference>
<reference evidence="1 2" key="1">
    <citation type="submission" date="2013-11" db="EMBL/GenBank/DDBJ databases">
        <title>Genome sequencing of Stegodyphus mimosarum.</title>
        <authorList>
            <person name="Bechsgaard J."/>
        </authorList>
    </citation>
    <scope>NUCLEOTIDE SEQUENCE [LARGE SCALE GENOMIC DNA]</scope>
</reference>
<dbReference type="AlphaFoldDB" id="A0A087UW25"/>
<organism evidence="1 2">
    <name type="scientific">Stegodyphus mimosarum</name>
    <name type="common">African social velvet spider</name>
    <dbReference type="NCBI Taxonomy" id="407821"/>
    <lineage>
        <taxon>Eukaryota</taxon>
        <taxon>Metazoa</taxon>
        <taxon>Ecdysozoa</taxon>
        <taxon>Arthropoda</taxon>
        <taxon>Chelicerata</taxon>
        <taxon>Arachnida</taxon>
        <taxon>Araneae</taxon>
        <taxon>Araneomorphae</taxon>
        <taxon>Entelegynae</taxon>
        <taxon>Eresoidea</taxon>
        <taxon>Eresidae</taxon>
        <taxon>Stegodyphus</taxon>
    </lineage>
</organism>
<name>A0A087UW25_STEMI</name>
<dbReference type="Proteomes" id="UP000054359">
    <property type="component" value="Unassembled WGS sequence"/>
</dbReference>
<accession>A0A087UW25</accession>
<gene>
    <name evidence="1" type="ORF">X975_04333</name>
</gene>
<evidence type="ECO:0000313" key="1">
    <source>
        <dbReference type="EMBL" id="KFM81564.1"/>
    </source>
</evidence>
<evidence type="ECO:0000313" key="2">
    <source>
        <dbReference type="Proteomes" id="UP000054359"/>
    </source>
</evidence>
<feature type="non-terminal residue" evidence="1">
    <location>
        <position position="74"/>
    </location>
</feature>
<protein>
    <submittedName>
        <fullName evidence="1">Uncharacterized protein</fullName>
    </submittedName>
</protein>
<keyword evidence="2" id="KW-1185">Reference proteome</keyword>
<proteinExistence type="predicted"/>